<evidence type="ECO:0000313" key="2">
    <source>
        <dbReference type="Proteomes" id="UP000694396"/>
    </source>
</evidence>
<reference evidence="1" key="2">
    <citation type="submission" date="2025-09" db="UniProtKB">
        <authorList>
            <consortium name="Ensembl"/>
        </authorList>
    </citation>
    <scope>IDENTIFICATION</scope>
</reference>
<name>A0A8C3X6V2_9PASS</name>
<dbReference type="Ensembl" id="ENSCRFT00000007392.1">
    <property type="protein sequence ID" value="ENSCRFP00000007136.1"/>
    <property type="gene ID" value="ENSCRFG00000005632.1"/>
</dbReference>
<dbReference type="AlphaFoldDB" id="A0A8C3X6V2"/>
<accession>A0A8C3X6V2</accession>
<organism evidence="1 2">
    <name type="scientific">Cyanoderma ruficeps</name>
    <name type="common">rufous-capped babbler</name>
    <dbReference type="NCBI Taxonomy" id="181631"/>
    <lineage>
        <taxon>Eukaryota</taxon>
        <taxon>Metazoa</taxon>
        <taxon>Chordata</taxon>
        <taxon>Craniata</taxon>
        <taxon>Vertebrata</taxon>
        <taxon>Euteleostomi</taxon>
        <taxon>Archelosauria</taxon>
        <taxon>Archosauria</taxon>
        <taxon>Dinosauria</taxon>
        <taxon>Saurischia</taxon>
        <taxon>Theropoda</taxon>
        <taxon>Coelurosauria</taxon>
        <taxon>Aves</taxon>
        <taxon>Neognathae</taxon>
        <taxon>Neoaves</taxon>
        <taxon>Telluraves</taxon>
        <taxon>Australaves</taxon>
        <taxon>Passeriformes</taxon>
        <taxon>Sylvioidea</taxon>
        <taxon>Timaliidae</taxon>
        <taxon>Cyanoderma</taxon>
    </lineage>
</organism>
<dbReference type="Proteomes" id="UP000694396">
    <property type="component" value="Unplaced"/>
</dbReference>
<sequence>MLFCGSKGLGLTTLLSLPREPVVPHMAQNPAGTFASVRLQPHKPRDGRMLRCFCCFLCQLFTYFCKPSTTFMCIDINKGVWVHLQRRLDVNIARDGRAGSRPLVSGSHPEVNLQLHLQLQPEVPALNVLLNTAITLPWQYHPWAIPTAHHIALEGYPKHLGCVLTLLSAPHSNRALHLATAIQVSM</sequence>
<proteinExistence type="predicted"/>
<protein>
    <submittedName>
        <fullName evidence="1">Uncharacterized protein</fullName>
    </submittedName>
</protein>
<evidence type="ECO:0000313" key="1">
    <source>
        <dbReference type="Ensembl" id="ENSCRFP00000007136.1"/>
    </source>
</evidence>
<keyword evidence="2" id="KW-1185">Reference proteome</keyword>
<reference evidence="1" key="1">
    <citation type="submission" date="2025-08" db="UniProtKB">
        <authorList>
            <consortium name="Ensembl"/>
        </authorList>
    </citation>
    <scope>IDENTIFICATION</scope>
</reference>